<feature type="domain" description="Response regulatory" evidence="3">
    <location>
        <begin position="7"/>
        <end position="124"/>
    </location>
</feature>
<proteinExistence type="predicted"/>
<dbReference type="EMBL" id="MFNE01000040">
    <property type="protein sequence ID" value="OGG94284.1"/>
    <property type="molecule type" value="Genomic_DNA"/>
</dbReference>
<evidence type="ECO:0000256" key="2">
    <source>
        <dbReference type="PROSITE-ProRule" id="PRU00169"/>
    </source>
</evidence>
<dbReference type="SUPFAM" id="SSF52172">
    <property type="entry name" value="CheY-like"/>
    <property type="match status" value="1"/>
</dbReference>
<dbReference type="Pfam" id="PF00072">
    <property type="entry name" value="Response_reg"/>
    <property type="match status" value="1"/>
</dbReference>
<organism evidence="4 5">
    <name type="scientific">Candidatus Lambdaproteobacteria bacterium RIFOXYD2_FULL_50_16</name>
    <dbReference type="NCBI Taxonomy" id="1817772"/>
    <lineage>
        <taxon>Bacteria</taxon>
        <taxon>Pseudomonadati</taxon>
        <taxon>Pseudomonadota</taxon>
        <taxon>Candidatus Lambdaproteobacteria</taxon>
    </lineage>
</organism>
<dbReference type="InterPro" id="IPR011006">
    <property type="entry name" value="CheY-like_superfamily"/>
</dbReference>
<dbReference type="InterPro" id="IPR050595">
    <property type="entry name" value="Bact_response_regulator"/>
</dbReference>
<dbReference type="PROSITE" id="PS50110">
    <property type="entry name" value="RESPONSE_REGULATORY"/>
    <property type="match status" value="1"/>
</dbReference>
<evidence type="ECO:0000313" key="4">
    <source>
        <dbReference type="EMBL" id="OGG94284.1"/>
    </source>
</evidence>
<dbReference type="AlphaFoldDB" id="A0A1F6G849"/>
<feature type="modified residue" description="4-aspartylphosphate" evidence="2">
    <location>
        <position position="57"/>
    </location>
</feature>
<gene>
    <name evidence="4" type="ORF">A2527_14585</name>
</gene>
<dbReference type="GO" id="GO:0000160">
    <property type="term" value="P:phosphorelay signal transduction system"/>
    <property type="evidence" value="ECO:0007669"/>
    <property type="project" value="InterPro"/>
</dbReference>
<protein>
    <recommendedName>
        <fullName evidence="3">Response regulatory domain-containing protein</fullName>
    </recommendedName>
</protein>
<dbReference type="InterPro" id="IPR001789">
    <property type="entry name" value="Sig_transdc_resp-reg_receiver"/>
</dbReference>
<name>A0A1F6G849_9PROT</name>
<evidence type="ECO:0000259" key="3">
    <source>
        <dbReference type="PROSITE" id="PS50110"/>
    </source>
</evidence>
<dbReference type="Gene3D" id="3.40.50.2300">
    <property type="match status" value="1"/>
</dbReference>
<comment type="caution">
    <text evidence="4">The sequence shown here is derived from an EMBL/GenBank/DDBJ whole genome shotgun (WGS) entry which is preliminary data.</text>
</comment>
<dbReference type="Proteomes" id="UP000178449">
    <property type="component" value="Unassembled WGS sequence"/>
</dbReference>
<accession>A0A1F6G849</accession>
<dbReference type="PANTHER" id="PTHR44591">
    <property type="entry name" value="STRESS RESPONSE REGULATOR PROTEIN 1"/>
    <property type="match status" value="1"/>
</dbReference>
<dbReference type="PANTHER" id="PTHR44591:SF3">
    <property type="entry name" value="RESPONSE REGULATORY DOMAIN-CONTAINING PROTEIN"/>
    <property type="match status" value="1"/>
</dbReference>
<dbReference type="STRING" id="1817772.A2527_14585"/>
<evidence type="ECO:0000256" key="1">
    <source>
        <dbReference type="ARBA" id="ARBA00022553"/>
    </source>
</evidence>
<evidence type="ECO:0000313" key="5">
    <source>
        <dbReference type="Proteomes" id="UP000178449"/>
    </source>
</evidence>
<sequence>MIEGQIQILVVDDAPIMRKLLGDILHKMGFQQIVEASNGQEAMTRIEHGGIDLVLTDWHMDESSGIELLKAIRNDRQFKTLPVLMITAERNLEMVKYALQVGATGYIIKPYDAKKIREGIESAIKKIKPPAKTEPSVIPNT</sequence>
<dbReference type="SMART" id="SM00448">
    <property type="entry name" value="REC"/>
    <property type="match status" value="1"/>
</dbReference>
<keyword evidence="1 2" id="KW-0597">Phosphoprotein</keyword>
<reference evidence="4 5" key="1">
    <citation type="journal article" date="2016" name="Nat. Commun.">
        <title>Thousands of microbial genomes shed light on interconnected biogeochemical processes in an aquifer system.</title>
        <authorList>
            <person name="Anantharaman K."/>
            <person name="Brown C.T."/>
            <person name="Hug L.A."/>
            <person name="Sharon I."/>
            <person name="Castelle C.J."/>
            <person name="Probst A.J."/>
            <person name="Thomas B.C."/>
            <person name="Singh A."/>
            <person name="Wilkins M.J."/>
            <person name="Karaoz U."/>
            <person name="Brodie E.L."/>
            <person name="Williams K.H."/>
            <person name="Hubbard S.S."/>
            <person name="Banfield J.F."/>
        </authorList>
    </citation>
    <scope>NUCLEOTIDE SEQUENCE [LARGE SCALE GENOMIC DNA]</scope>
</reference>